<dbReference type="AlphaFoldDB" id="A0AAN7NK05"/>
<organism evidence="2 3">
    <name type="scientific">Mycteria americana</name>
    <name type="common">Wood stork</name>
    <dbReference type="NCBI Taxonomy" id="33587"/>
    <lineage>
        <taxon>Eukaryota</taxon>
        <taxon>Metazoa</taxon>
        <taxon>Chordata</taxon>
        <taxon>Craniata</taxon>
        <taxon>Vertebrata</taxon>
        <taxon>Euteleostomi</taxon>
        <taxon>Archelosauria</taxon>
        <taxon>Archosauria</taxon>
        <taxon>Dinosauria</taxon>
        <taxon>Saurischia</taxon>
        <taxon>Theropoda</taxon>
        <taxon>Coelurosauria</taxon>
        <taxon>Aves</taxon>
        <taxon>Neognathae</taxon>
        <taxon>Neoaves</taxon>
        <taxon>Aequornithes</taxon>
        <taxon>Ciconiiformes</taxon>
        <taxon>Ciconiidae</taxon>
        <taxon>Mycteria</taxon>
    </lineage>
</organism>
<protein>
    <submittedName>
        <fullName evidence="2">Uncharacterized protein</fullName>
    </submittedName>
</protein>
<evidence type="ECO:0000256" key="1">
    <source>
        <dbReference type="SAM" id="MobiDB-lite"/>
    </source>
</evidence>
<feature type="compositionally biased region" description="Basic and acidic residues" evidence="1">
    <location>
        <begin position="114"/>
        <end position="123"/>
    </location>
</feature>
<accession>A0AAN7NK05</accession>
<name>A0AAN7NK05_MYCAM</name>
<keyword evidence="3" id="KW-1185">Reference proteome</keyword>
<reference evidence="2 3" key="1">
    <citation type="journal article" date="2023" name="J. Hered.">
        <title>Chromosome-level genome of the wood stork (Mycteria americana) provides insight into avian chromosome evolution.</title>
        <authorList>
            <person name="Flamio R. Jr."/>
            <person name="Ramstad K.M."/>
        </authorList>
    </citation>
    <scope>NUCLEOTIDE SEQUENCE [LARGE SCALE GENOMIC DNA]</scope>
    <source>
        <strain evidence="2">JAX WOST 10</strain>
    </source>
</reference>
<sequence length="347" mass="37641">MVFAQGAQPQPVAVGLIFHTEEVVVCEIDVVCGVLDDKPDLVDLLLGDLMDVLSAQPVLTAHIPKAILVGAPGLGPVHHEVVEPFRLDDVDTTAAASRDLAAVLGPTWGRKKRWDPAEQEAERVGLAGGGVQPESYRAQQNRHGAQQSLGTPLDPSGKRYSSVPGKLCTELQKVPLQVPPDVPGLPPPHCLLRNVHCGLPWYRGPCSSHKFGNRDVTLMGYSCVVMGSENCSGHDCVQVPPCTSTNNKCEHKWVCAVRIKSLWKARHGRVHHWVPALCSAVLLGYSCVVMGSENCSGHDCVQVPPCTSTNNKCEHKWVCAVRIKSLWKARHGRVHHWVPALCSAVLL</sequence>
<comment type="caution">
    <text evidence="2">The sequence shown here is derived from an EMBL/GenBank/DDBJ whole genome shotgun (WGS) entry which is preliminary data.</text>
</comment>
<proteinExistence type="predicted"/>
<feature type="compositionally biased region" description="Polar residues" evidence="1">
    <location>
        <begin position="137"/>
        <end position="150"/>
    </location>
</feature>
<gene>
    <name evidence="2" type="ORF">QYF61_014089</name>
</gene>
<dbReference type="Proteomes" id="UP001333110">
    <property type="component" value="Unassembled WGS sequence"/>
</dbReference>
<evidence type="ECO:0000313" key="3">
    <source>
        <dbReference type="Proteomes" id="UP001333110"/>
    </source>
</evidence>
<dbReference type="EMBL" id="JAUNZN010000015">
    <property type="protein sequence ID" value="KAK4812303.1"/>
    <property type="molecule type" value="Genomic_DNA"/>
</dbReference>
<evidence type="ECO:0000313" key="2">
    <source>
        <dbReference type="EMBL" id="KAK4812303.1"/>
    </source>
</evidence>
<feature type="region of interest" description="Disordered" evidence="1">
    <location>
        <begin position="111"/>
        <end position="159"/>
    </location>
</feature>